<keyword evidence="4" id="KW-1185">Reference proteome</keyword>
<reference evidence="3 4" key="1">
    <citation type="submission" date="2016-11" db="EMBL/GenBank/DDBJ databases">
        <authorList>
            <person name="Jaros S."/>
            <person name="Januszkiewicz K."/>
            <person name="Wedrychowicz H."/>
        </authorList>
    </citation>
    <scope>NUCLEOTIDE SEQUENCE [LARGE SCALE GENOMIC DNA]</scope>
    <source>
        <strain evidence="3 4">DSM 28715</strain>
    </source>
</reference>
<name>A0A1M5PVX1_9RHOB</name>
<dbReference type="InterPro" id="IPR029055">
    <property type="entry name" value="Ntn_hydrolases_N"/>
</dbReference>
<dbReference type="STRING" id="1508389.SAMN05444003_1882"/>
<dbReference type="Pfam" id="PF13230">
    <property type="entry name" value="GATase_4"/>
    <property type="match status" value="1"/>
</dbReference>
<dbReference type="Proteomes" id="UP000184074">
    <property type="component" value="Unassembled WGS sequence"/>
</dbReference>
<keyword evidence="3" id="KW-0808">Transferase</keyword>
<dbReference type="Gene3D" id="3.60.20.10">
    <property type="entry name" value="Glutamine Phosphoribosylpyrophosphate, subunit 1, domain 1"/>
    <property type="match status" value="1"/>
</dbReference>
<dbReference type="SUPFAM" id="SSF56235">
    <property type="entry name" value="N-terminal nucleophile aminohydrolases (Ntn hydrolases)"/>
    <property type="match status" value="1"/>
</dbReference>
<dbReference type="InterPro" id="IPR026869">
    <property type="entry name" value="EgtC-like"/>
</dbReference>
<evidence type="ECO:0000259" key="2">
    <source>
        <dbReference type="PROSITE" id="PS51278"/>
    </source>
</evidence>
<dbReference type="PANTHER" id="PTHR43187:SF1">
    <property type="entry name" value="GLUTAMINE AMIDOTRANSFERASE DUG3-RELATED"/>
    <property type="match status" value="1"/>
</dbReference>
<organism evidence="3 4">
    <name type="scientific">Cognatiyoonia sediminum</name>
    <dbReference type="NCBI Taxonomy" id="1508389"/>
    <lineage>
        <taxon>Bacteria</taxon>
        <taxon>Pseudomonadati</taxon>
        <taxon>Pseudomonadota</taxon>
        <taxon>Alphaproteobacteria</taxon>
        <taxon>Rhodobacterales</taxon>
        <taxon>Paracoccaceae</taxon>
        <taxon>Cognatiyoonia</taxon>
    </lineage>
</organism>
<dbReference type="EMBL" id="FQXB01000002">
    <property type="protein sequence ID" value="SHH05968.1"/>
    <property type="molecule type" value="Genomic_DNA"/>
</dbReference>
<dbReference type="CDD" id="cd01908">
    <property type="entry name" value="YafJ"/>
    <property type="match status" value="1"/>
</dbReference>
<evidence type="ECO:0000256" key="1">
    <source>
        <dbReference type="ARBA" id="ARBA00022962"/>
    </source>
</evidence>
<dbReference type="OrthoDB" id="9804310at2"/>
<dbReference type="PROSITE" id="PS51278">
    <property type="entry name" value="GATASE_TYPE_2"/>
    <property type="match status" value="1"/>
</dbReference>
<dbReference type="InterPro" id="IPR017932">
    <property type="entry name" value="GATase_2_dom"/>
</dbReference>
<dbReference type="RefSeq" id="WP_072900671.1">
    <property type="nucleotide sequence ID" value="NZ_FQXB01000002.1"/>
</dbReference>
<keyword evidence="1 3" id="KW-0315">Glutamine amidotransferase</keyword>
<dbReference type="PANTHER" id="PTHR43187">
    <property type="entry name" value="GLUTAMINE AMIDOTRANSFERASE DUG3-RELATED"/>
    <property type="match status" value="1"/>
</dbReference>
<gene>
    <name evidence="3" type="ORF">SAMN05444003_1882</name>
</gene>
<protein>
    <submittedName>
        <fullName evidence="3">Glutamine amidotransferase</fullName>
    </submittedName>
</protein>
<proteinExistence type="predicted"/>
<sequence length="248" mass="27691">MCRIAAYSGPARPLEDIIVKPSHSLLTQSQHAEEAKLAVNGDGFGVSWYRRDDPIPGVYRDVMPAWSDSNLTSLSRMVSSHLFIAHVRASTAGATSRENCHPFVYKNWSFCHNGQVPHIDRVRRRLEAALPDELYHTRRGTTDSELIFLTLLRHGLTQNVDSAWAKTLEDFQPQQDEKPVRMTCVFSDGVSLFAMRYASDGKCPTLYTSAWDSGTLIASEPLSGDAKVWSSVPTDRVIKFGSNEFVEA</sequence>
<evidence type="ECO:0000313" key="4">
    <source>
        <dbReference type="Proteomes" id="UP000184074"/>
    </source>
</evidence>
<accession>A0A1M5PVX1</accession>
<evidence type="ECO:0000313" key="3">
    <source>
        <dbReference type="EMBL" id="SHH05968.1"/>
    </source>
</evidence>
<dbReference type="GO" id="GO:0016740">
    <property type="term" value="F:transferase activity"/>
    <property type="evidence" value="ECO:0007669"/>
    <property type="project" value="UniProtKB-KW"/>
</dbReference>
<dbReference type="AlphaFoldDB" id="A0A1M5PVX1"/>
<dbReference type="InterPro" id="IPR052373">
    <property type="entry name" value="Gamma-glu_amide_hydrolase"/>
</dbReference>
<feature type="domain" description="Glutamine amidotransferase type-2" evidence="2">
    <location>
        <begin position="2"/>
        <end position="248"/>
    </location>
</feature>